<organism evidence="2 3">
    <name type="scientific">Beta vulgaris subsp. vulgaris</name>
    <name type="common">Beet</name>
    <dbReference type="NCBI Taxonomy" id="3555"/>
    <lineage>
        <taxon>Eukaryota</taxon>
        <taxon>Viridiplantae</taxon>
        <taxon>Streptophyta</taxon>
        <taxon>Embryophyta</taxon>
        <taxon>Tracheophyta</taxon>
        <taxon>Spermatophyta</taxon>
        <taxon>Magnoliopsida</taxon>
        <taxon>eudicotyledons</taxon>
        <taxon>Gunneridae</taxon>
        <taxon>Pentapetalae</taxon>
        <taxon>Caryophyllales</taxon>
        <taxon>Chenopodiaceae</taxon>
        <taxon>Betoideae</taxon>
        <taxon>Beta</taxon>
    </lineage>
</organism>
<evidence type="ECO:0000313" key="2">
    <source>
        <dbReference type="EMBL" id="KMS93567.1"/>
    </source>
</evidence>
<protein>
    <submittedName>
        <fullName evidence="2">Uncharacterized protein</fullName>
    </submittedName>
</protein>
<feature type="compositionally biased region" description="Polar residues" evidence="1">
    <location>
        <begin position="22"/>
        <end position="32"/>
    </location>
</feature>
<keyword evidence="3" id="KW-1185">Reference proteome</keyword>
<dbReference type="EMBL" id="KQ101227">
    <property type="protein sequence ID" value="KMS93567.1"/>
    <property type="molecule type" value="Genomic_DNA"/>
</dbReference>
<evidence type="ECO:0000256" key="1">
    <source>
        <dbReference type="SAM" id="MobiDB-lite"/>
    </source>
</evidence>
<proteinExistence type="predicted"/>
<dbReference type="Proteomes" id="UP000035740">
    <property type="component" value="Unassembled WGS sequence"/>
</dbReference>
<evidence type="ECO:0000313" key="3">
    <source>
        <dbReference type="Proteomes" id="UP000035740"/>
    </source>
</evidence>
<dbReference type="AlphaFoldDB" id="A0A0J8B103"/>
<gene>
    <name evidence="2" type="ORF">BVRB_030170</name>
</gene>
<feature type="region of interest" description="Disordered" evidence="1">
    <location>
        <begin position="1"/>
        <end position="45"/>
    </location>
</feature>
<sequence length="45" mass="4850">SSRTPTRTIFSLRLRDPPARTSIGNGPPSSLRRNPANHRGPGAAR</sequence>
<name>A0A0J8B103_BETVV</name>
<dbReference type="Gramene" id="KMS93567">
    <property type="protein sequence ID" value="KMS93567"/>
    <property type="gene ID" value="BVRB_030170"/>
</dbReference>
<accession>A0A0J8B103</accession>
<feature type="non-terminal residue" evidence="2">
    <location>
        <position position="1"/>
    </location>
</feature>
<reference evidence="2 3" key="1">
    <citation type="journal article" date="2014" name="Nature">
        <title>The genome of the recently domesticated crop plant sugar beet (Beta vulgaris).</title>
        <authorList>
            <person name="Dohm J.C."/>
            <person name="Minoche A.E."/>
            <person name="Holtgrawe D."/>
            <person name="Capella-Gutierrez S."/>
            <person name="Zakrzewski F."/>
            <person name="Tafer H."/>
            <person name="Rupp O."/>
            <person name="Sorensen T.R."/>
            <person name="Stracke R."/>
            <person name="Reinhardt R."/>
            <person name="Goesmann A."/>
            <person name="Kraft T."/>
            <person name="Schulz B."/>
            <person name="Stadler P.F."/>
            <person name="Schmidt T."/>
            <person name="Gabaldon T."/>
            <person name="Lehrach H."/>
            <person name="Weisshaar B."/>
            <person name="Himmelbauer H."/>
        </authorList>
    </citation>
    <scope>NUCLEOTIDE SEQUENCE [LARGE SCALE GENOMIC DNA]</scope>
    <source>
        <tissue evidence="2">Taproot</tissue>
    </source>
</reference>